<evidence type="ECO:0000256" key="6">
    <source>
        <dbReference type="ARBA" id="ARBA00022729"/>
    </source>
</evidence>
<keyword evidence="7" id="KW-0722">Serine protease inhibitor</keyword>
<dbReference type="PANTHER" id="PTHR11412:SF136">
    <property type="entry name" value="CD109 ANTIGEN"/>
    <property type="match status" value="1"/>
</dbReference>
<feature type="domain" description="Alpha-2-macroglobulin bait region" evidence="17">
    <location>
        <begin position="451"/>
        <end position="587"/>
    </location>
</feature>
<dbReference type="GO" id="GO:0005886">
    <property type="term" value="C:plasma membrane"/>
    <property type="evidence" value="ECO:0007669"/>
    <property type="project" value="UniProtKB-SubCell"/>
</dbReference>
<dbReference type="Gene3D" id="1.50.10.20">
    <property type="match status" value="1"/>
</dbReference>
<sequence length="1450" mass="159660">MGTMWMFLLVVIATAFAKNSYVVIAPSKIRPSMNFAISVNILDAAGDVSVAATIRGGSTVVASGIKIFKGGSADTIDVVIPSGLEDIQHTLTVKGTGGLTFEHSQDLSINKKEASVFIQLIKAIFKPGDTVSFRAFATNSDLKLYNAPMNISVYDADSNKIKQWLQATPDNGVLSQELTLSTQPTLGDWKITVEMGRTKAEKTFTVAEYVLPTFEVNVVMPSYILTSDSDVTFTVKSKYTYGKPVKGTANILVKLLESNNANDYSKAISGITVQVPIDGEAKVSVPMSQIRTLSTPDNEDLLIITANVTDSITGNQMSGNGSVRIYTEGVQLEYPEYNPKSFKPGLQYIAYLKVTQPDGLPVSSKTDAVKITISVTPKVGNVPYWQKKWYWDEIDENIISDYTLFIPDSGLISIPVQVPSYSIKLQIKAVYKDISQELSVERSHSPSNSYIQILLKTSPPIQAGNDIIFEVKSTNVLTKLVYQILSRGAIVKVGSINTNNQLVNTLSVSSDPSMAPTSRIVLYGVGVDGEIITDSISFDIKGLFKNKVSINLDRSEAEPGNNVIVNVQADPESTAHILAIDQSVLLLKAGNDVTADDVNSDLLGYDSKNNDDTSKKRTFWGRWRYPLSSSGSDAWNTFETAGVVVLTDAMVYRYEEPFLEDDNWPWDRFSEDIFLRSGDVSFDGSDQLRLVNSRERVNNPSEKIPPTSPSLMEAPRVRIEFPEAWLWNQLPIGSNGSASMSATVPDTITSWVAGAFAVNSMSGLGIATDQVNLTVFRPFFVNLNLPYSVTRGEQLALQVNVFNYMEEEMLVRVTLTKSESFNVIDSSGMAEDIKGTGSVQNILVKAGEAKSVYFHIVPTKLGKIDVEVKGQSTKAADAIRRQLLVEAEGVKKEYNIPVFIDLTNGKSSFSDIIDLPLPKDTVQGSKLVRISAMGDIMGPTIAGIDTLITLPHGCGEQTMIYLAPDVYITNYLKTVNKLSVEIKAKAISFMESGYQRELTYKHTDGSFSAFGMNDGSGSMWLTAFVAKVLHQAKPYIFVDDSVLITAVDWMISKQHSNGSFPEPGRVLNKEMQGEGGSGLGLTLFVLISLLENKDLPYPKEKSDSVLLARQKALNYAEREVGKTDDLYFLCMAAYAFHLAGSTQTQAVLNKLQQKATIKDGKKFWQIVDTIKEPSNNWGKPKVAKSVDIEMTSYVLLTYAARGDIVAGKQILNWIIDQRNSNGGFVSTQDTVVALHALSEFAKMTYTDNFNIQVITQLNPTTSYTFNIDNSNSLLFQSRETSDVPSKVKIDARGSGIALVQLSVFFNVETEIEATTFELTILLVEEEINYLLLKTCTRWLGQGPSSGMAVQEIGIPSGFEADIQSISQIKIIKRVETQNKKIILYFDQIEVTTTCVNIRVTRVNFVVKIQPAAVRVYDYYEPRNQVTVFYESLVLRTATLCEVCKECTNCP</sequence>
<dbReference type="InterPro" id="IPR019742">
    <property type="entry name" value="MacrogloblnA2_CS"/>
</dbReference>
<evidence type="ECO:0000256" key="10">
    <source>
        <dbReference type="ARBA" id="ARBA00023157"/>
    </source>
</evidence>
<dbReference type="InterPro" id="IPR002890">
    <property type="entry name" value="MG2"/>
</dbReference>
<feature type="signal peptide" evidence="16">
    <location>
        <begin position="1"/>
        <end position="17"/>
    </location>
</feature>
<dbReference type="InterPro" id="IPR041813">
    <property type="entry name" value="A2M_TED"/>
</dbReference>
<dbReference type="SUPFAM" id="SSF48239">
    <property type="entry name" value="Terpenoid cyclases/Protein prenyltransferases"/>
    <property type="match status" value="1"/>
</dbReference>
<evidence type="ECO:0000256" key="1">
    <source>
        <dbReference type="ARBA" id="ARBA00004609"/>
    </source>
</evidence>
<dbReference type="PANTHER" id="PTHR11412">
    <property type="entry name" value="MACROGLOBULIN / COMPLEMENT"/>
    <property type="match status" value="1"/>
</dbReference>
<keyword evidence="10" id="KW-1015">Disulfide bond</keyword>
<evidence type="ECO:0000313" key="21">
    <source>
        <dbReference type="Proteomes" id="UP001497497"/>
    </source>
</evidence>
<evidence type="ECO:0000256" key="9">
    <source>
        <dbReference type="ARBA" id="ARBA00023136"/>
    </source>
</evidence>
<feature type="domain" description="Alpha-macroglobulin receptor-binding" evidence="19">
    <location>
        <begin position="1345"/>
        <end position="1429"/>
    </location>
</feature>
<evidence type="ECO:0000256" key="15">
    <source>
        <dbReference type="ARBA" id="ARBA00069665"/>
    </source>
</evidence>
<evidence type="ECO:0000259" key="19">
    <source>
        <dbReference type="SMART" id="SM01361"/>
    </source>
</evidence>
<evidence type="ECO:0000259" key="18">
    <source>
        <dbReference type="SMART" id="SM01360"/>
    </source>
</evidence>
<accession>A0AAV2INL6</accession>
<dbReference type="Gene3D" id="2.60.40.1940">
    <property type="match status" value="1"/>
</dbReference>
<dbReference type="InterPro" id="IPR050473">
    <property type="entry name" value="A2M/Complement_sys"/>
</dbReference>
<dbReference type="SMART" id="SM01361">
    <property type="entry name" value="A2M_recep"/>
    <property type="match status" value="1"/>
</dbReference>
<evidence type="ECO:0000256" key="16">
    <source>
        <dbReference type="SAM" id="SignalP"/>
    </source>
</evidence>
<dbReference type="Gene3D" id="2.20.130.20">
    <property type="match status" value="2"/>
</dbReference>
<dbReference type="Pfam" id="PF07703">
    <property type="entry name" value="A2M_BRD"/>
    <property type="match status" value="1"/>
</dbReference>
<dbReference type="Pfam" id="PF00207">
    <property type="entry name" value="A2M"/>
    <property type="match status" value="1"/>
</dbReference>
<dbReference type="PROSITE" id="PS00477">
    <property type="entry name" value="ALPHA_2_MACROGLOBULIN"/>
    <property type="match status" value="1"/>
</dbReference>
<evidence type="ECO:0000256" key="5">
    <source>
        <dbReference type="ARBA" id="ARBA00022690"/>
    </source>
</evidence>
<protein>
    <recommendedName>
        <fullName evidence="15">CD109 antigen</fullName>
    </recommendedName>
</protein>
<evidence type="ECO:0000259" key="17">
    <source>
        <dbReference type="SMART" id="SM01359"/>
    </source>
</evidence>
<comment type="subunit">
    <text evidence="14">Heterodimer; disulfide-linked. Interacts with TGFB1 and TGFBR1. Forms a heteromeric complex with TGFBR1, TGFBR2 and TGFBR3 in a ligand-independent manner.</text>
</comment>
<dbReference type="FunFam" id="1.50.10.20:FF:000001">
    <property type="entry name" value="CD109 isoform 1"/>
    <property type="match status" value="1"/>
</dbReference>
<evidence type="ECO:0000256" key="8">
    <source>
        <dbReference type="ARBA" id="ARBA00022966"/>
    </source>
</evidence>
<keyword evidence="12" id="KW-0449">Lipoprotein</keyword>
<gene>
    <name evidence="20" type="ORF">GSLYS_00020589001</name>
</gene>
<dbReference type="InterPro" id="IPR014756">
    <property type="entry name" value="Ig_E-set"/>
</dbReference>
<dbReference type="InterPro" id="IPR008930">
    <property type="entry name" value="Terpenoid_cyclase/PrenylTrfase"/>
</dbReference>
<keyword evidence="21" id="KW-1185">Reference proteome</keyword>
<organism evidence="20 21">
    <name type="scientific">Lymnaea stagnalis</name>
    <name type="common">Great pond snail</name>
    <name type="synonym">Helix stagnalis</name>
    <dbReference type="NCBI Taxonomy" id="6523"/>
    <lineage>
        <taxon>Eukaryota</taxon>
        <taxon>Metazoa</taxon>
        <taxon>Spiralia</taxon>
        <taxon>Lophotrochozoa</taxon>
        <taxon>Mollusca</taxon>
        <taxon>Gastropoda</taxon>
        <taxon>Heterobranchia</taxon>
        <taxon>Euthyneura</taxon>
        <taxon>Panpulmonata</taxon>
        <taxon>Hygrophila</taxon>
        <taxon>Lymnaeoidea</taxon>
        <taxon>Lymnaeidae</taxon>
        <taxon>Lymnaea</taxon>
    </lineage>
</organism>
<dbReference type="Gene3D" id="2.60.40.10">
    <property type="entry name" value="Immunoglobulins"/>
    <property type="match status" value="2"/>
</dbReference>
<evidence type="ECO:0000256" key="11">
    <source>
        <dbReference type="ARBA" id="ARBA00023180"/>
    </source>
</evidence>
<dbReference type="Proteomes" id="UP001497497">
    <property type="component" value="Unassembled WGS sequence"/>
</dbReference>
<evidence type="ECO:0000256" key="2">
    <source>
        <dbReference type="ARBA" id="ARBA00010952"/>
    </source>
</evidence>
<keyword evidence="9" id="KW-0472">Membrane</keyword>
<evidence type="ECO:0000256" key="12">
    <source>
        <dbReference type="ARBA" id="ARBA00023288"/>
    </source>
</evidence>
<dbReference type="GO" id="GO:0098552">
    <property type="term" value="C:side of membrane"/>
    <property type="evidence" value="ECO:0007669"/>
    <property type="project" value="UniProtKB-KW"/>
</dbReference>
<keyword evidence="3" id="KW-1003">Cell membrane</keyword>
<dbReference type="InterPro" id="IPR009048">
    <property type="entry name" value="A-macroglobulin_rcpt-bd"/>
</dbReference>
<dbReference type="GO" id="GO:0005615">
    <property type="term" value="C:extracellular space"/>
    <property type="evidence" value="ECO:0007669"/>
    <property type="project" value="InterPro"/>
</dbReference>
<dbReference type="SUPFAM" id="SSF81296">
    <property type="entry name" value="E set domains"/>
    <property type="match status" value="1"/>
</dbReference>
<dbReference type="Gene3D" id="2.60.40.1930">
    <property type="match status" value="2"/>
</dbReference>
<reference evidence="20 21" key="1">
    <citation type="submission" date="2024-04" db="EMBL/GenBank/DDBJ databases">
        <authorList>
            <consortium name="Genoscope - CEA"/>
            <person name="William W."/>
        </authorList>
    </citation>
    <scope>NUCLEOTIDE SEQUENCE [LARGE SCALE GENOMIC DNA]</scope>
</reference>
<keyword evidence="8" id="KW-0882">Thioester bond</keyword>
<keyword evidence="6 16" id="KW-0732">Signal</keyword>
<dbReference type="InterPro" id="IPR041555">
    <property type="entry name" value="MG3"/>
</dbReference>
<keyword evidence="4" id="KW-0336">GPI-anchor</keyword>
<dbReference type="SUPFAM" id="SSF49410">
    <property type="entry name" value="Alpha-macroglobulin receptor domain"/>
    <property type="match status" value="1"/>
</dbReference>
<evidence type="ECO:0000256" key="3">
    <source>
        <dbReference type="ARBA" id="ARBA00022475"/>
    </source>
</evidence>
<dbReference type="Pfam" id="PF07677">
    <property type="entry name" value="A2M_recep"/>
    <property type="match status" value="1"/>
</dbReference>
<dbReference type="InterPro" id="IPR011626">
    <property type="entry name" value="Alpha-macroglobulin_TED"/>
</dbReference>
<evidence type="ECO:0000256" key="13">
    <source>
        <dbReference type="ARBA" id="ARBA00056820"/>
    </source>
</evidence>
<dbReference type="SMART" id="SM01419">
    <property type="entry name" value="Thiol-ester_cl"/>
    <property type="match status" value="1"/>
</dbReference>
<dbReference type="SMART" id="SM01360">
    <property type="entry name" value="A2M"/>
    <property type="match status" value="1"/>
</dbReference>
<feature type="chain" id="PRO_5043898237" description="CD109 antigen" evidence="16">
    <location>
        <begin position="18"/>
        <end position="1450"/>
    </location>
</feature>
<keyword evidence="5" id="KW-0646">Protease inhibitor</keyword>
<evidence type="ECO:0000256" key="4">
    <source>
        <dbReference type="ARBA" id="ARBA00022622"/>
    </source>
</evidence>
<dbReference type="Pfam" id="PF01835">
    <property type="entry name" value="MG2"/>
    <property type="match status" value="1"/>
</dbReference>
<comment type="similarity">
    <text evidence="2">Belongs to the protease inhibitor I39 (alpha-2-macroglobulin) family.</text>
</comment>
<dbReference type="FunFam" id="2.60.40.10:FF:000155">
    <property type="entry name" value="complement C3 isoform X1"/>
    <property type="match status" value="1"/>
</dbReference>
<comment type="subcellular location">
    <subcellularLocation>
        <location evidence="1">Cell membrane</location>
        <topology evidence="1">Lipid-anchor</topology>
        <topology evidence="1">GPI-anchor</topology>
    </subcellularLocation>
</comment>
<dbReference type="SMART" id="SM01359">
    <property type="entry name" value="A2M_N_2"/>
    <property type="match status" value="1"/>
</dbReference>
<dbReference type="InterPro" id="IPR011625">
    <property type="entry name" value="A2M_N_BRD"/>
</dbReference>
<dbReference type="GO" id="GO:0004867">
    <property type="term" value="F:serine-type endopeptidase inhibitor activity"/>
    <property type="evidence" value="ECO:0007669"/>
    <property type="project" value="UniProtKB-KW"/>
</dbReference>
<evidence type="ECO:0000256" key="14">
    <source>
        <dbReference type="ARBA" id="ARBA00063008"/>
    </source>
</evidence>
<comment type="caution">
    <text evidence="20">The sequence shown here is derived from an EMBL/GenBank/DDBJ whole genome shotgun (WGS) entry which is preliminary data.</text>
</comment>
<evidence type="ECO:0000256" key="7">
    <source>
        <dbReference type="ARBA" id="ARBA00022900"/>
    </source>
</evidence>
<evidence type="ECO:0000313" key="20">
    <source>
        <dbReference type="EMBL" id="CAL1547264.1"/>
    </source>
</evidence>
<dbReference type="FunFam" id="2.60.40.1930:FF:000001">
    <property type="entry name" value="CD109 isoform 3"/>
    <property type="match status" value="1"/>
</dbReference>
<keyword evidence="11" id="KW-0325">Glycoprotein</keyword>
<dbReference type="Pfam" id="PF17791">
    <property type="entry name" value="MG3"/>
    <property type="match status" value="1"/>
</dbReference>
<dbReference type="CDD" id="cd02897">
    <property type="entry name" value="A2M_2"/>
    <property type="match status" value="1"/>
</dbReference>
<dbReference type="EMBL" id="CAXITT010000934">
    <property type="protein sequence ID" value="CAL1547264.1"/>
    <property type="molecule type" value="Genomic_DNA"/>
</dbReference>
<feature type="domain" description="Alpha-2-macroglobulin" evidence="18">
    <location>
        <begin position="724"/>
        <end position="815"/>
    </location>
</feature>
<name>A0AAV2INL6_LYMST</name>
<dbReference type="Gene3D" id="2.60.120.1540">
    <property type="match status" value="1"/>
</dbReference>
<dbReference type="InterPro" id="IPR047565">
    <property type="entry name" value="Alpha-macroglob_thiol-ester_cl"/>
</dbReference>
<dbReference type="InterPro" id="IPR036595">
    <property type="entry name" value="A-macroglobulin_rcpt-bd_sf"/>
</dbReference>
<dbReference type="InterPro" id="IPR001599">
    <property type="entry name" value="Macroglobln_a2"/>
</dbReference>
<dbReference type="Pfam" id="PF07678">
    <property type="entry name" value="TED_complement"/>
    <property type="match status" value="1"/>
</dbReference>
<dbReference type="Gene3D" id="2.60.40.2950">
    <property type="match status" value="1"/>
</dbReference>
<dbReference type="InterPro" id="IPR013783">
    <property type="entry name" value="Ig-like_fold"/>
</dbReference>
<comment type="function">
    <text evidence="13">Modulates negatively TGFB1 signaling in keratinocytes.</text>
</comment>
<dbReference type="Gene3D" id="2.60.40.690">
    <property type="entry name" value="Alpha-macroglobulin, receptor-binding domain"/>
    <property type="match status" value="1"/>
</dbReference>
<proteinExistence type="inferred from homology"/>